<keyword evidence="8" id="KW-1185">Reference proteome</keyword>
<dbReference type="InterPro" id="IPR029479">
    <property type="entry name" value="Nitroreductase"/>
</dbReference>
<feature type="domain" description="Nitroreductase" evidence="6">
    <location>
        <begin position="63"/>
        <end position="149"/>
    </location>
</feature>
<keyword evidence="3" id="KW-0285">Flavoprotein</keyword>
<evidence type="ECO:0000313" key="7">
    <source>
        <dbReference type="EMBL" id="MFC4674285.1"/>
    </source>
</evidence>
<evidence type="ECO:0000259" key="6">
    <source>
        <dbReference type="Pfam" id="PF00881"/>
    </source>
</evidence>
<evidence type="ECO:0000256" key="1">
    <source>
        <dbReference type="ARBA" id="ARBA00001917"/>
    </source>
</evidence>
<evidence type="ECO:0000256" key="2">
    <source>
        <dbReference type="ARBA" id="ARBA00007118"/>
    </source>
</evidence>
<dbReference type="SUPFAM" id="SSF55469">
    <property type="entry name" value="FMN-dependent nitroreductase-like"/>
    <property type="match status" value="1"/>
</dbReference>
<dbReference type="CDD" id="cd20609">
    <property type="entry name" value="nitroreductase"/>
    <property type="match status" value="1"/>
</dbReference>
<dbReference type="Proteomes" id="UP001596023">
    <property type="component" value="Unassembled WGS sequence"/>
</dbReference>
<dbReference type="InterPro" id="IPR000415">
    <property type="entry name" value="Nitroreductase-like"/>
</dbReference>
<feature type="domain" description="Nitroreductase" evidence="6">
    <location>
        <begin position="7"/>
        <end position="56"/>
    </location>
</feature>
<protein>
    <submittedName>
        <fullName evidence="7">Nitroreductase family protein</fullName>
    </submittedName>
</protein>
<sequence length="172" mass="19405">MKLKELIESRYSVRAYLPRSVEEDKINYILECARLAPSACNNQPWKFFIIRNQSVISCIQESYNRAWFKTAPVHIVVCKDSSVSWKRTASDNKDFGDVDAAIAAEHICLAAAESGLGTCWVCNFNPGLLTEVLNLSPDLEPIAIFPLGYIDMDKSIATEKKRKSLSEITEWI</sequence>
<comment type="similarity">
    <text evidence="2">Belongs to the nitroreductase family.</text>
</comment>
<comment type="cofactor">
    <cofactor evidence="1">
        <name>FMN</name>
        <dbReference type="ChEBI" id="CHEBI:58210"/>
    </cofactor>
</comment>
<dbReference type="Pfam" id="PF00881">
    <property type="entry name" value="Nitroreductase"/>
    <property type="match status" value="2"/>
</dbReference>
<name>A0ABV9KW51_9BACT</name>
<keyword evidence="4" id="KW-0288">FMN</keyword>
<accession>A0ABV9KW51</accession>
<dbReference type="PANTHER" id="PTHR43673">
    <property type="entry name" value="NAD(P)H NITROREDUCTASE YDGI-RELATED"/>
    <property type="match status" value="1"/>
</dbReference>
<proteinExistence type="inferred from homology"/>
<dbReference type="EMBL" id="JBHSGN010000071">
    <property type="protein sequence ID" value="MFC4674285.1"/>
    <property type="molecule type" value="Genomic_DNA"/>
</dbReference>
<keyword evidence="5" id="KW-0560">Oxidoreductase</keyword>
<evidence type="ECO:0000256" key="5">
    <source>
        <dbReference type="ARBA" id="ARBA00023002"/>
    </source>
</evidence>
<comment type="caution">
    <text evidence="7">The sequence shown here is derived from an EMBL/GenBank/DDBJ whole genome shotgun (WGS) entry which is preliminary data.</text>
</comment>
<evidence type="ECO:0000256" key="3">
    <source>
        <dbReference type="ARBA" id="ARBA00022630"/>
    </source>
</evidence>
<evidence type="ECO:0000256" key="4">
    <source>
        <dbReference type="ARBA" id="ARBA00022643"/>
    </source>
</evidence>
<evidence type="ECO:0000313" key="8">
    <source>
        <dbReference type="Proteomes" id="UP001596023"/>
    </source>
</evidence>
<dbReference type="PANTHER" id="PTHR43673:SF2">
    <property type="entry name" value="NITROREDUCTASE"/>
    <property type="match status" value="1"/>
</dbReference>
<organism evidence="7 8">
    <name type="scientific">Dysgonomonas termitidis</name>
    <dbReference type="NCBI Taxonomy" id="1516126"/>
    <lineage>
        <taxon>Bacteria</taxon>
        <taxon>Pseudomonadati</taxon>
        <taxon>Bacteroidota</taxon>
        <taxon>Bacteroidia</taxon>
        <taxon>Bacteroidales</taxon>
        <taxon>Dysgonomonadaceae</taxon>
        <taxon>Dysgonomonas</taxon>
    </lineage>
</organism>
<reference evidence="8" key="1">
    <citation type="journal article" date="2019" name="Int. J. Syst. Evol. Microbiol.">
        <title>The Global Catalogue of Microorganisms (GCM) 10K type strain sequencing project: providing services to taxonomists for standard genome sequencing and annotation.</title>
        <authorList>
            <consortium name="The Broad Institute Genomics Platform"/>
            <consortium name="The Broad Institute Genome Sequencing Center for Infectious Disease"/>
            <person name="Wu L."/>
            <person name="Ma J."/>
        </authorList>
    </citation>
    <scope>NUCLEOTIDE SEQUENCE [LARGE SCALE GENOMIC DNA]</scope>
    <source>
        <strain evidence="8">CCUG 66188</strain>
    </source>
</reference>
<dbReference type="Gene3D" id="3.40.109.10">
    <property type="entry name" value="NADH Oxidase"/>
    <property type="match status" value="1"/>
</dbReference>
<dbReference type="RefSeq" id="WP_379996434.1">
    <property type="nucleotide sequence ID" value="NZ_JBHSGN010000071.1"/>
</dbReference>
<gene>
    <name evidence="7" type="ORF">ACFO6W_11305</name>
</gene>